<feature type="compositionally biased region" description="Basic and acidic residues" evidence="1">
    <location>
        <begin position="58"/>
        <end position="70"/>
    </location>
</feature>
<gene>
    <name evidence="2" type="ORF">B0H65DRAFT_438686</name>
</gene>
<feature type="region of interest" description="Disordered" evidence="1">
    <location>
        <begin position="783"/>
        <end position="848"/>
    </location>
</feature>
<dbReference type="GeneID" id="87862536"/>
<dbReference type="AlphaFoldDB" id="A0AAE0JQF0"/>
<evidence type="ECO:0000256" key="1">
    <source>
        <dbReference type="SAM" id="MobiDB-lite"/>
    </source>
</evidence>
<feature type="compositionally biased region" description="Basic and acidic residues" evidence="1">
    <location>
        <begin position="789"/>
        <end position="798"/>
    </location>
</feature>
<feature type="compositionally biased region" description="Basic and acidic residues" evidence="1">
    <location>
        <begin position="266"/>
        <end position="275"/>
    </location>
</feature>
<evidence type="ECO:0000313" key="2">
    <source>
        <dbReference type="EMBL" id="KAK3355443.1"/>
    </source>
</evidence>
<name>A0AAE0JQF0_9PEZI</name>
<feature type="compositionally biased region" description="Basic and acidic residues" evidence="1">
    <location>
        <begin position="293"/>
        <end position="302"/>
    </location>
</feature>
<accession>A0AAE0JQF0</accession>
<feature type="region of interest" description="Disordered" evidence="1">
    <location>
        <begin position="568"/>
        <end position="597"/>
    </location>
</feature>
<protein>
    <submittedName>
        <fullName evidence="2">Uncharacterized protein</fullName>
    </submittedName>
</protein>
<proteinExistence type="predicted"/>
<feature type="compositionally biased region" description="Polar residues" evidence="1">
    <location>
        <begin position="305"/>
        <end position="314"/>
    </location>
</feature>
<feature type="compositionally biased region" description="Polar residues" evidence="1">
    <location>
        <begin position="189"/>
        <end position="199"/>
    </location>
</feature>
<feature type="compositionally biased region" description="Basic and acidic residues" evidence="1">
    <location>
        <begin position="81"/>
        <end position="97"/>
    </location>
</feature>
<dbReference type="Proteomes" id="UP001278500">
    <property type="component" value="Unassembled WGS sequence"/>
</dbReference>
<feature type="region of interest" description="Disordered" evidence="1">
    <location>
        <begin position="44"/>
        <end position="320"/>
    </location>
</feature>
<reference evidence="2" key="2">
    <citation type="submission" date="2023-06" db="EMBL/GenBank/DDBJ databases">
        <authorList>
            <consortium name="Lawrence Berkeley National Laboratory"/>
            <person name="Haridas S."/>
            <person name="Hensen N."/>
            <person name="Bonometti L."/>
            <person name="Westerberg I."/>
            <person name="Brannstrom I.O."/>
            <person name="Guillou S."/>
            <person name="Cros-Aarteil S."/>
            <person name="Calhoun S."/>
            <person name="Kuo A."/>
            <person name="Mondo S."/>
            <person name="Pangilinan J."/>
            <person name="Riley R."/>
            <person name="Labutti K."/>
            <person name="Andreopoulos B."/>
            <person name="Lipzen A."/>
            <person name="Chen C."/>
            <person name="Yanf M."/>
            <person name="Daum C."/>
            <person name="Ng V."/>
            <person name="Clum A."/>
            <person name="Steindorff A."/>
            <person name="Ohm R."/>
            <person name="Martin F."/>
            <person name="Silar P."/>
            <person name="Natvig D."/>
            <person name="Lalanne C."/>
            <person name="Gautier V."/>
            <person name="Ament-Velasquez S.L."/>
            <person name="Kruys A."/>
            <person name="Hutchinson M.I."/>
            <person name="Powell A.J."/>
            <person name="Barry K."/>
            <person name="Miller A.N."/>
            <person name="Grigoriev I.V."/>
            <person name="Debuchy R."/>
            <person name="Gladieux P."/>
            <person name="Thoren M.H."/>
            <person name="Johannesson H."/>
        </authorList>
    </citation>
    <scope>NUCLEOTIDE SEQUENCE</scope>
    <source>
        <strain evidence="2">CBS 560.94</strain>
    </source>
</reference>
<comment type="caution">
    <text evidence="2">The sequence shown here is derived from an EMBL/GenBank/DDBJ whole genome shotgun (WGS) entry which is preliminary data.</text>
</comment>
<keyword evidence="3" id="KW-1185">Reference proteome</keyword>
<feature type="compositionally biased region" description="Polar residues" evidence="1">
    <location>
        <begin position="98"/>
        <end position="112"/>
    </location>
</feature>
<feature type="compositionally biased region" description="Low complexity" evidence="1">
    <location>
        <begin position="569"/>
        <end position="584"/>
    </location>
</feature>
<sequence>MEQWLPPSHESSVNLIRADGGEIWTVLSPRRRARSPSRLTTFSDANGLVYLDPLPEPIMKDPSPKKRDPLADMLPDSWEPTQKRDPDPVKETPRQPENKTQPAVNAQTQNRTPLFADDLALDMPWNSVSSRTKPTKTRQSQAKPKAKPSKGAGSTPPTEPDKSTDSTSPHDGSALRRSPRISKLMAHQKLQTTTPPSSRSEVEKDGQKSKSGSVPAIPRKRKAQPHETETLETSGSDTHDKKPTGLPAKPSKIQRTEQASPAEAKPPTKESEVARPRPANKEVQTPVEPEEEVFPHDNRTEKYNPASNKLQTPNEPEESVLSYHNRVEKQDSATTGVQTSSELEEMLQPLHERTQKIKTPPIYRDQAIQAFGSQTTSEDAFPAKTTVNLMAGTQYEQRPFRKQAALVHDVVNELPRRISREAVSLPAPKDTVPSHMAHAWDRLAQRGPQHQTLDLKLAQEAVPVFHPANHGQEHHNVNSELSSSPLFMDQGPVYDGDQEPGAAPWPPRNMFRNGLETYEGQVSHRNTASTLRKQPSHNRLPVLAFAQHPDLAYSLPHAADLTNEFRGMPAQRPQSQGSASASSEQSRETSPEEVWRRETVDDSTFAIVHKIGMMLHRALKPREEVVDDIIKDYLENSVLLLEQMNTCHETERETTVDNHEAATQTLYSLFDTAWQDIRHLQEQLQSFDISKILASTRKPAFGQKMHMLNRLCDERLSKYIEQASRATTGDEDSVSRKGDLVEFFKSQLHEQIGHSDALTTKLQIIDAEADMFIERLRNDEIGFPSRQSDAQHIKDDPKTTSQAMEQAADALIGSKQKQPAPDGEALLGSSQEPIEVSSHYDSDSDYVD</sequence>
<evidence type="ECO:0000313" key="3">
    <source>
        <dbReference type="Proteomes" id="UP001278500"/>
    </source>
</evidence>
<dbReference type="RefSeq" id="XP_062686821.1">
    <property type="nucleotide sequence ID" value="XM_062825382.1"/>
</dbReference>
<organism evidence="2 3">
    <name type="scientific">Neurospora tetraspora</name>
    <dbReference type="NCBI Taxonomy" id="94610"/>
    <lineage>
        <taxon>Eukaryota</taxon>
        <taxon>Fungi</taxon>
        <taxon>Dikarya</taxon>
        <taxon>Ascomycota</taxon>
        <taxon>Pezizomycotina</taxon>
        <taxon>Sordariomycetes</taxon>
        <taxon>Sordariomycetidae</taxon>
        <taxon>Sordariales</taxon>
        <taxon>Sordariaceae</taxon>
        <taxon>Neurospora</taxon>
    </lineage>
</organism>
<dbReference type="EMBL" id="JAUEPP010000001">
    <property type="protein sequence ID" value="KAK3355443.1"/>
    <property type="molecule type" value="Genomic_DNA"/>
</dbReference>
<feature type="compositionally biased region" description="Basic and acidic residues" evidence="1">
    <location>
        <begin position="585"/>
        <end position="597"/>
    </location>
</feature>
<reference evidence="2" key="1">
    <citation type="journal article" date="2023" name="Mol. Phylogenet. Evol.">
        <title>Genome-scale phylogeny and comparative genomics of the fungal order Sordariales.</title>
        <authorList>
            <person name="Hensen N."/>
            <person name="Bonometti L."/>
            <person name="Westerberg I."/>
            <person name="Brannstrom I.O."/>
            <person name="Guillou S."/>
            <person name="Cros-Aarteil S."/>
            <person name="Calhoun S."/>
            <person name="Haridas S."/>
            <person name="Kuo A."/>
            <person name="Mondo S."/>
            <person name="Pangilinan J."/>
            <person name="Riley R."/>
            <person name="LaButti K."/>
            <person name="Andreopoulos B."/>
            <person name="Lipzen A."/>
            <person name="Chen C."/>
            <person name="Yan M."/>
            <person name="Daum C."/>
            <person name="Ng V."/>
            <person name="Clum A."/>
            <person name="Steindorff A."/>
            <person name="Ohm R.A."/>
            <person name="Martin F."/>
            <person name="Silar P."/>
            <person name="Natvig D.O."/>
            <person name="Lalanne C."/>
            <person name="Gautier V."/>
            <person name="Ament-Velasquez S.L."/>
            <person name="Kruys A."/>
            <person name="Hutchinson M.I."/>
            <person name="Powell A.J."/>
            <person name="Barry K."/>
            <person name="Miller A.N."/>
            <person name="Grigoriev I.V."/>
            <person name="Debuchy R."/>
            <person name="Gladieux P."/>
            <person name="Hiltunen Thoren M."/>
            <person name="Johannesson H."/>
        </authorList>
    </citation>
    <scope>NUCLEOTIDE SEQUENCE</scope>
    <source>
        <strain evidence="2">CBS 560.94</strain>
    </source>
</reference>
<feature type="compositionally biased region" description="Low complexity" evidence="1">
    <location>
        <begin position="139"/>
        <end position="154"/>
    </location>
</feature>